<dbReference type="InterPro" id="IPR011990">
    <property type="entry name" value="TPR-like_helical_dom_sf"/>
</dbReference>
<dbReference type="Gene3D" id="1.25.40.10">
    <property type="entry name" value="Tetratricopeptide repeat domain"/>
    <property type="match status" value="1"/>
</dbReference>
<dbReference type="EMBL" id="UINC01127112">
    <property type="protein sequence ID" value="SVD06015.1"/>
    <property type="molecule type" value="Genomic_DNA"/>
</dbReference>
<name>A0A382S968_9ZZZZ</name>
<proteinExistence type="predicted"/>
<protein>
    <submittedName>
        <fullName evidence="1">Uncharacterized protein</fullName>
    </submittedName>
</protein>
<reference evidence="1" key="1">
    <citation type="submission" date="2018-05" db="EMBL/GenBank/DDBJ databases">
        <authorList>
            <person name="Lanie J.A."/>
            <person name="Ng W.-L."/>
            <person name="Kazmierczak K.M."/>
            <person name="Andrzejewski T.M."/>
            <person name="Davidsen T.M."/>
            <person name="Wayne K.J."/>
            <person name="Tettelin H."/>
            <person name="Glass J.I."/>
            <person name="Rusch D."/>
            <person name="Podicherti R."/>
            <person name="Tsui H.-C.T."/>
            <person name="Winkler M.E."/>
        </authorList>
    </citation>
    <scope>NUCLEOTIDE SEQUENCE</scope>
</reference>
<dbReference type="SUPFAM" id="SSF48452">
    <property type="entry name" value="TPR-like"/>
    <property type="match status" value="1"/>
</dbReference>
<sequence length="150" mass="17601">MKKIISLLKIFIIYLLFISNGFAVKTNYFIEGKNLFEKREFTKSKILFERDIVFNPKSENSYLYLAKIFYEDENDEEQEINLNNVLLINPKNDEAIYMLALLKIKQSDYVGAKKLIAEFSLICKSFCSKKVEMNKKFNKLVPDNATDNNQ</sequence>
<accession>A0A382S968</accession>
<dbReference type="AlphaFoldDB" id="A0A382S968"/>
<evidence type="ECO:0000313" key="1">
    <source>
        <dbReference type="EMBL" id="SVD06015.1"/>
    </source>
</evidence>
<organism evidence="1">
    <name type="scientific">marine metagenome</name>
    <dbReference type="NCBI Taxonomy" id="408172"/>
    <lineage>
        <taxon>unclassified sequences</taxon>
        <taxon>metagenomes</taxon>
        <taxon>ecological metagenomes</taxon>
    </lineage>
</organism>
<gene>
    <name evidence="1" type="ORF">METZ01_LOCUS358869</name>
</gene>